<dbReference type="AlphaFoldDB" id="A0A8T9BTL9"/>
<dbReference type="SUPFAM" id="SSF75011">
    <property type="entry name" value="3-carboxy-cis,cis-mucoante lactonizing enzyme"/>
    <property type="match status" value="1"/>
</dbReference>
<evidence type="ECO:0000313" key="4">
    <source>
        <dbReference type="Proteomes" id="UP000469558"/>
    </source>
</evidence>
<comment type="caution">
    <text evidence="3">The sequence shown here is derived from an EMBL/GenBank/DDBJ whole genome shotgun (WGS) entry which is preliminary data.</text>
</comment>
<gene>
    <name evidence="3" type="ORF">LSUE1_G009437</name>
</gene>
<dbReference type="InterPro" id="IPR019405">
    <property type="entry name" value="Lactonase_7-beta_prop"/>
</dbReference>
<dbReference type="InterPro" id="IPR015943">
    <property type="entry name" value="WD40/YVTN_repeat-like_dom_sf"/>
</dbReference>
<dbReference type="Proteomes" id="UP000469558">
    <property type="component" value="Unassembled WGS sequence"/>
</dbReference>
<dbReference type="EMBL" id="QGMK01002865">
    <property type="protein sequence ID" value="TVY55551.1"/>
    <property type="molecule type" value="Genomic_DNA"/>
</dbReference>
<organism evidence="3 4">
    <name type="scientific">Lachnellula suecica</name>
    <dbReference type="NCBI Taxonomy" id="602035"/>
    <lineage>
        <taxon>Eukaryota</taxon>
        <taxon>Fungi</taxon>
        <taxon>Dikarya</taxon>
        <taxon>Ascomycota</taxon>
        <taxon>Pezizomycotina</taxon>
        <taxon>Leotiomycetes</taxon>
        <taxon>Helotiales</taxon>
        <taxon>Lachnaceae</taxon>
        <taxon>Lachnellula</taxon>
    </lineage>
</organism>
<comment type="similarity">
    <text evidence="1">Belongs to the cycloisomerase 2 family.</text>
</comment>
<dbReference type="Gene3D" id="2.130.10.10">
    <property type="entry name" value="YVTN repeat-like/Quinoprotein amine dehydrogenase"/>
    <property type="match status" value="1"/>
</dbReference>
<feature type="chain" id="PRO_5035882490" evidence="2">
    <location>
        <begin position="20"/>
        <end position="366"/>
    </location>
</feature>
<protein>
    <submittedName>
        <fullName evidence="3">Carboxy-cis,cis-muconate cyclase</fullName>
    </submittedName>
</protein>
<sequence>MRSFTCAVALSAVAGQALGSVHHMFSGVFNGTDIYAIEFDDETNSLTLASSIVSTATSSKWIAIDERKQNIYVSNGAYTSLEYSSTVTMDSTCNNANYVLASTESPYVVFGASYSTVCPAQMMSVESDGSLTAVIANVTHGSSAGVHGLALTSDNEFLYSADDTGNAIWVHSVNITSGEVAEVQYLAAPTGADPRHMVVHPKGQYAYVVFEALSEIGVYSRDTATGELTYTNTSYPLLPSTYTNASSYWADEVQFSVNTNGTPSYMYAATRSQTTTIPGYASAFSIDAETGAIVNQLFLTETTGSGGSANSVPSAPFVEEYFAITDSGSNFVEVWMITTNGTESATGKAVAHLDVSAGPPNAVWFD</sequence>
<keyword evidence="2" id="KW-0732">Signal</keyword>
<dbReference type="PANTHER" id="PTHR30344:SF4">
    <property type="entry name" value="CYCLASE, PUTATIVE (AFU_ORTHOLOGUE AFUA_6G11580)-RELATED"/>
    <property type="match status" value="1"/>
</dbReference>
<name>A0A8T9BTL9_9HELO</name>
<reference evidence="3 4" key="1">
    <citation type="submission" date="2018-05" db="EMBL/GenBank/DDBJ databases">
        <title>Genome sequencing and assembly of the regulated plant pathogen Lachnellula willkommii and related sister species for the development of diagnostic species identification markers.</title>
        <authorList>
            <person name="Giroux E."/>
            <person name="Bilodeau G."/>
        </authorList>
    </citation>
    <scope>NUCLEOTIDE SEQUENCE [LARGE SCALE GENOMIC DNA]</scope>
    <source>
        <strain evidence="3 4">CBS 268.59</strain>
    </source>
</reference>
<proteinExistence type="inferred from homology"/>
<dbReference type="InterPro" id="IPR050282">
    <property type="entry name" value="Cycloisomerase_2"/>
</dbReference>
<feature type="signal peptide" evidence="2">
    <location>
        <begin position="1"/>
        <end position="19"/>
    </location>
</feature>
<dbReference type="OrthoDB" id="423498at2759"/>
<evidence type="ECO:0000256" key="2">
    <source>
        <dbReference type="SAM" id="SignalP"/>
    </source>
</evidence>
<accession>A0A8T9BTL9</accession>
<dbReference type="Pfam" id="PF10282">
    <property type="entry name" value="Lactonase"/>
    <property type="match status" value="1"/>
</dbReference>
<evidence type="ECO:0000313" key="3">
    <source>
        <dbReference type="EMBL" id="TVY55551.1"/>
    </source>
</evidence>
<keyword evidence="4" id="KW-1185">Reference proteome</keyword>
<dbReference type="PANTHER" id="PTHR30344">
    <property type="entry name" value="6-PHOSPHOGLUCONOLACTONASE-RELATED"/>
    <property type="match status" value="1"/>
</dbReference>
<dbReference type="GO" id="GO:0017057">
    <property type="term" value="F:6-phosphogluconolactonase activity"/>
    <property type="evidence" value="ECO:0007669"/>
    <property type="project" value="TreeGrafter"/>
</dbReference>
<evidence type="ECO:0000256" key="1">
    <source>
        <dbReference type="ARBA" id="ARBA00005564"/>
    </source>
</evidence>